<gene>
    <name evidence="1" type="ORF">A2Y57_02310</name>
</gene>
<accession>A0A1G1WBN6</accession>
<proteinExistence type="predicted"/>
<evidence type="ECO:0000313" key="1">
    <source>
        <dbReference type="EMBL" id="OGY24940.1"/>
    </source>
</evidence>
<dbReference type="Proteomes" id="UP000177103">
    <property type="component" value="Unassembled WGS sequence"/>
</dbReference>
<name>A0A1G1WBN6_9BACT</name>
<comment type="caution">
    <text evidence="1">The sequence shown here is derived from an EMBL/GenBank/DDBJ whole genome shotgun (WGS) entry which is preliminary data.</text>
</comment>
<dbReference type="EMBL" id="MHCQ01000005">
    <property type="protein sequence ID" value="OGY24940.1"/>
    <property type="molecule type" value="Genomic_DNA"/>
</dbReference>
<protein>
    <submittedName>
        <fullName evidence="1">Uncharacterized protein</fullName>
    </submittedName>
</protein>
<organism evidence="1 2">
    <name type="scientific">Candidatus Woykebacteria bacterium RBG_13_40_7b</name>
    <dbReference type="NCBI Taxonomy" id="1802594"/>
    <lineage>
        <taxon>Bacteria</taxon>
        <taxon>Candidatus Woykeibacteriota</taxon>
    </lineage>
</organism>
<evidence type="ECO:0000313" key="2">
    <source>
        <dbReference type="Proteomes" id="UP000177103"/>
    </source>
</evidence>
<sequence>MDVLVKIDKGLTFPIQLKEVQYPDGRPPVFEGATHLGRPGEQFYVQLVDSHGTKTGLALVELFAERDWHNDHISQEERLAIHRQVDIISVHNWGPTVFRFDLPELNAFSCEEMPKREPIEIEMSLIRGPYRP</sequence>
<reference evidence="1 2" key="1">
    <citation type="journal article" date="2016" name="Nat. Commun.">
        <title>Thousands of microbial genomes shed light on interconnected biogeochemical processes in an aquifer system.</title>
        <authorList>
            <person name="Anantharaman K."/>
            <person name="Brown C.T."/>
            <person name="Hug L.A."/>
            <person name="Sharon I."/>
            <person name="Castelle C.J."/>
            <person name="Probst A.J."/>
            <person name="Thomas B.C."/>
            <person name="Singh A."/>
            <person name="Wilkins M.J."/>
            <person name="Karaoz U."/>
            <person name="Brodie E.L."/>
            <person name="Williams K.H."/>
            <person name="Hubbard S.S."/>
            <person name="Banfield J.F."/>
        </authorList>
    </citation>
    <scope>NUCLEOTIDE SEQUENCE [LARGE SCALE GENOMIC DNA]</scope>
</reference>
<dbReference type="AlphaFoldDB" id="A0A1G1WBN6"/>